<dbReference type="PANTHER" id="PTHR38592:SF3">
    <property type="entry name" value="BLL4819 PROTEIN"/>
    <property type="match status" value="1"/>
</dbReference>
<comment type="caution">
    <text evidence="3">The sequence shown here is derived from an EMBL/GenBank/DDBJ whole genome shotgun (WGS) entry which is preliminary data.</text>
</comment>
<evidence type="ECO:0000313" key="4">
    <source>
        <dbReference type="Proteomes" id="UP000248148"/>
    </source>
</evidence>
<dbReference type="InterPro" id="IPR014550">
    <property type="entry name" value="UCP028704_OpgC"/>
</dbReference>
<sequence length="412" mass="46312">MSSVAESTVASQRPEPAARPVVHASPPPLPKVSQRELRLDLFRGMALWLIFIDHLPANLLTWLTIRNYGFSDATEIFIFISGYTAAFVYGRAMRESGFVIAAARILKRVWQIYVAHVFLFVIFLAEISYVATSFENPLYSEEMGILDFLKQPDVTIIQALLLRFKPVNMDVLPLYIVLMFFLPPILWLMLRKADLALALSVALYAATWHFDLALSAYPSGVWVFNPFAWQLLFVFGAWCALGGAQRMTRILASNVTLVLSAAYLLAAFFVTLTWYVPQLHPLMPKQLEQWMYPINKPDLDVLRFAHFLALAAITVRFLPKDWSGLRSRWLRPVILCGQHSLEIFCLGIFLAFAGQFFLAEIAGGAFVHFLVSLTGIILMSSAAWLFSWYKRVTAKGATRSASNDADLAGGTL</sequence>
<feature type="transmembrane region" description="Helical" evidence="2">
    <location>
        <begin position="172"/>
        <end position="190"/>
    </location>
</feature>
<evidence type="ECO:0000313" key="3">
    <source>
        <dbReference type="EMBL" id="PYF00100.1"/>
    </source>
</evidence>
<dbReference type="Proteomes" id="UP000248148">
    <property type="component" value="Unassembled WGS sequence"/>
</dbReference>
<gene>
    <name evidence="3" type="ORF">BJ122_1287</name>
</gene>
<keyword evidence="2" id="KW-0812">Transmembrane</keyword>
<dbReference type="Pfam" id="PF10129">
    <property type="entry name" value="OpgC_C"/>
    <property type="match status" value="1"/>
</dbReference>
<feature type="transmembrane region" description="Helical" evidence="2">
    <location>
        <begin position="197"/>
        <end position="217"/>
    </location>
</feature>
<dbReference type="PIRSF" id="PIRSF028704">
    <property type="entry name" value="UPC028704"/>
    <property type="match status" value="1"/>
</dbReference>
<feature type="region of interest" description="Disordered" evidence="1">
    <location>
        <begin position="1"/>
        <end position="27"/>
    </location>
</feature>
<dbReference type="EMBL" id="QJTI01000028">
    <property type="protein sequence ID" value="PYF00100.1"/>
    <property type="molecule type" value="Genomic_DNA"/>
</dbReference>
<evidence type="ECO:0008006" key="5">
    <source>
        <dbReference type="Google" id="ProtNLM"/>
    </source>
</evidence>
<feature type="transmembrane region" description="Helical" evidence="2">
    <location>
        <begin position="301"/>
        <end position="319"/>
    </location>
</feature>
<accession>A0A318T8S8</accession>
<feature type="transmembrane region" description="Helical" evidence="2">
    <location>
        <begin position="112"/>
        <end position="131"/>
    </location>
</feature>
<feature type="transmembrane region" description="Helical" evidence="2">
    <location>
        <begin position="365"/>
        <end position="389"/>
    </location>
</feature>
<keyword evidence="2" id="KW-1133">Transmembrane helix</keyword>
<feature type="transmembrane region" description="Helical" evidence="2">
    <location>
        <begin position="223"/>
        <end position="243"/>
    </location>
</feature>
<feature type="transmembrane region" description="Helical" evidence="2">
    <location>
        <begin position="45"/>
        <end position="64"/>
    </location>
</feature>
<evidence type="ECO:0000256" key="1">
    <source>
        <dbReference type="SAM" id="MobiDB-lite"/>
    </source>
</evidence>
<dbReference type="OrthoDB" id="9775975at2"/>
<proteinExistence type="predicted"/>
<dbReference type="PANTHER" id="PTHR38592">
    <property type="entry name" value="BLL4819 PROTEIN"/>
    <property type="match status" value="1"/>
</dbReference>
<protein>
    <recommendedName>
        <fullName evidence="5">OpgC protein</fullName>
    </recommendedName>
</protein>
<dbReference type="RefSeq" id="WP_110782376.1">
    <property type="nucleotide sequence ID" value="NZ_QJTI01000028.1"/>
</dbReference>
<feature type="transmembrane region" description="Helical" evidence="2">
    <location>
        <begin position="76"/>
        <end position="92"/>
    </location>
</feature>
<dbReference type="AlphaFoldDB" id="A0A318T8S8"/>
<reference evidence="3 4" key="1">
    <citation type="submission" date="2018-06" db="EMBL/GenBank/DDBJ databases">
        <title>Genomic Encyclopedia of Archaeal and Bacterial Type Strains, Phase II (KMG-II): from individual species to whole genera.</title>
        <authorList>
            <person name="Goeker M."/>
        </authorList>
    </citation>
    <scope>NUCLEOTIDE SEQUENCE [LARGE SCALE GENOMIC DNA]</scope>
    <source>
        <strain evidence="3 4">JCM 11668</strain>
    </source>
</reference>
<keyword evidence="2" id="KW-0472">Membrane</keyword>
<organism evidence="3 4">
    <name type="scientific">Rhodopseudomonas faecalis</name>
    <dbReference type="NCBI Taxonomy" id="99655"/>
    <lineage>
        <taxon>Bacteria</taxon>
        <taxon>Pseudomonadati</taxon>
        <taxon>Pseudomonadota</taxon>
        <taxon>Alphaproteobacteria</taxon>
        <taxon>Hyphomicrobiales</taxon>
        <taxon>Nitrobacteraceae</taxon>
        <taxon>Rhodopseudomonas</taxon>
    </lineage>
</organism>
<keyword evidence="4" id="KW-1185">Reference proteome</keyword>
<evidence type="ECO:0000256" key="2">
    <source>
        <dbReference type="SAM" id="Phobius"/>
    </source>
</evidence>
<name>A0A318T8S8_9BRAD</name>
<feature type="transmembrane region" description="Helical" evidence="2">
    <location>
        <begin position="255"/>
        <end position="276"/>
    </location>
</feature>
<feature type="compositionally biased region" description="Polar residues" evidence="1">
    <location>
        <begin position="1"/>
        <end position="11"/>
    </location>
</feature>
<feature type="transmembrane region" description="Helical" evidence="2">
    <location>
        <begin position="340"/>
        <end position="359"/>
    </location>
</feature>